<evidence type="ECO:0000313" key="1">
    <source>
        <dbReference type="EMBL" id="GAA4078482.1"/>
    </source>
</evidence>
<keyword evidence="2" id="KW-1185">Reference proteome</keyword>
<dbReference type="EMBL" id="BAAAZY010000022">
    <property type="protein sequence ID" value="GAA4078482.1"/>
    <property type="molecule type" value="Genomic_DNA"/>
</dbReference>
<gene>
    <name evidence="1" type="ORF">GCM10022233_67270</name>
</gene>
<comment type="caution">
    <text evidence="1">The sequence shown here is derived from an EMBL/GenBank/DDBJ whole genome shotgun (WGS) entry which is preliminary data.</text>
</comment>
<proteinExistence type="predicted"/>
<organism evidence="1 2">
    <name type="scientific">Streptomyces shaanxiensis</name>
    <dbReference type="NCBI Taxonomy" id="653357"/>
    <lineage>
        <taxon>Bacteria</taxon>
        <taxon>Bacillati</taxon>
        <taxon>Actinomycetota</taxon>
        <taxon>Actinomycetes</taxon>
        <taxon>Kitasatosporales</taxon>
        <taxon>Streptomycetaceae</taxon>
        <taxon>Streptomyces</taxon>
    </lineage>
</organism>
<accession>A0ABP7W0W1</accession>
<protein>
    <recommendedName>
        <fullName evidence="3">Type II toxin-antitoxin system RelE/ParE family toxin</fullName>
    </recommendedName>
</protein>
<name>A0ABP7W0W1_9ACTN</name>
<sequence length="51" mass="5518">MPTMARARCRAIGSGALDAVEALRAELEKNPMLGRPARSAVGDMKIYTTRL</sequence>
<dbReference type="Proteomes" id="UP001499984">
    <property type="component" value="Unassembled WGS sequence"/>
</dbReference>
<evidence type="ECO:0000313" key="2">
    <source>
        <dbReference type="Proteomes" id="UP001499984"/>
    </source>
</evidence>
<evidence type="ECO:0008006" key="3">
    <source>
        <dbReference type="Google" id="ProtNLM"/>
    </source>
</evidence>
<reference evidence="2" key="1">
    <citation type="journal article" date="2019" name="Int. J. Syst. Evol. Microbiol.">
        <title>The Global Catalogue of Microorganisms (GCM) 10K type strain sequencing project: providing services to taxonomists for standard genome sequencing and annotation.</title>
        <authorList>
            <consortium name="The Broad Institute Genomics Platform"/>
            <consortium name="The Broad Institute Genome Sequencing Center for Infectious Disease"/>
            <person name="Wu L."/>
            <person name="Ma J."/>
        </authorList>
    </citation>
    <scope>NUCLEOTIDE SEQUENCE [LARGE SCALE GENOMIC DNA]</scope>
    <source>
        <strain evidence="2">JCM 16925</strain>
    </source>
</reference>